<evidence type="ECO:0000313" key="6">
    <source>
        <dbReference type="EMBL" id="GLI92022.1"/>
    </source>
</evidence>
<dbReference type="Pfam" id="PF02625">
    <property type="entry name" value="XdhC_CoxI"/>
    <property type="match status" value="1"/>
</dbReference>
<dbReference type="InterPro" id="IPR027051">
    <property type="entry name" value="XdhC_Rossmann_dom"/>
</dbReference>
<dbReference type="InterPro" id="IPR029044">
    <property type="entry name" value="Nucleotide-diphossugar_trans"/>
</dbReference>
<dbReference type="Pfam" id="PF12804">
    <property type="entry name" value="NTP_transf_3"/>
    <property type="match status" value="1"/>
</dbReference>
<dbReference type="AlphaFoldDB" id="A0A9W6GS00"/>
<dbReference type="InterPro" id="IPR052698">
    <property type="entry name" value="MoCofactor_Util/Proc"/>
</dbReference>
<evidence type="ECO:0000259" key="5">
    <source>
        <dbReference type="Pfam" id="PF13478"/>
    </source>
</evidence>
<dbReference type="PANTHER" id="PTHR30388">
    <property type="entry name" value="ALDEHYDE OXIDOREDUCTASE MOLYBDENUM COFACTOR ASSEMBLY PROTEIN"/>
    <property type="match status" value="1"/>
</dbReference>
<accession>A0A9W6GS00</accession>
<dbReference type="SUPFAM" id="SSF53448">
    <property type="entry name" value="Nucleotide-diphospho-sugar transferases"/>
    <property type="match status" value="1"/>
</dbReference>
<evidence type="ECO:0008006" key="8">
    <source>
        <dbReference type="Google" id="ProtNLM"/>
    </source>
</evidence>
<dbReference type="Gene3D" id="3.40.50.720">
    <property type="entry name" value="NAD(P)-binding Rossmann-like Domain"/>
    <property type="match status" value="1"/>
</dbReference>
<evidence type="ECO:0000256" key="1">
    <source>
        <dbReference type="ARBA" id="ARBA00022842"/>
    </source>
</evidence>
<dbReference type="RefSeq" id="WP_432806765.1">
    <property type="nucleotide sequence ID" value="NZ_BSEC01000001.1"/>
</dbReference>
<evidence type="ECO:0000259" key="3">
    <source>
        <dbReference type="Pfam" id="PF02625"/>
    </source>
</evidence>
<feature type="domain" description="XdhC Rossmann" evidence="5">
    <location>
        <begin position="182"/>
        <end position="291"/>
    </location>
</feature>
<dbReference type="Pfam" id="PF13478">
    <property type="entry name" value="XdhC_C"/>
    <property type="match status" value="1"/>
</dbReference>
<gene>
    <name evidence="6" type="ORF">LMG27198_10140</name>
</gene>
<feature type="domain" description="MobA-like NTP transferase" evidence="4">
    <location>
        <begin position="345"/>
        <end position="505"/>
    </location>
</feature>
<sequence length="534" mass="55845">MSDLSSAAPVNDADILRQAMDWRRMGRGVAVATVVETFGSAPRPPGAHLVVEESGLFCGSVSAGCVEGEVISAALDCIADGAPRLLEFGVADETAWRVGLSCGGRIAVHVERLDDARLALCAEAHAEIAARRACALLTPLDGGAARLFREGALDAAPAAHTGLVTAEGQRVFLNIYRPAPRLLLVGAVHVAQALAPMAGLAGFDVVVIDPREVYAAAARFPGVRLDPRWPDEALPEHGLDAYTAVAVLTHDPKIDDPALRLALESACFYVGALGSRATHRRRLERLTADGGRRAGFRARPAQGAHRSRHCGRKPGGNRRRHSRRAHPRAWTETPARRRALVNIAAIVLAAGQGRRFGLANKLLIEVGGRPLLHRAVEAALGSRAARTIVVTGHDTAAVETALAGLPVGFAPNPDFASGMAGSLQAGLAAAADADGVVVLLGDMPGVTAGLVDALIDAFEQAPGSLAVIPVRKGRRGNPVLLARAFFPRLQTLAGDTGARGLLAEAEGVVEMRVDDDAILTDVDAPDDLLALTRK</sequence>
<name>A0A9W6GS00_9HYPH</name>
<feature type="compositionally biased region" description="Basic residues" evidence="2">
    <location>
        <begin position="305"/>
        <end position="327"/>
    </location>
</feature>
<dbReference type="Proteomes" id="UP001144323">
    <property type="component" value="Unassembled WGS sequence"/>
</dbReference>
<feature type="domain" description="XdhC- CoxI" evidence="3">
    <location>
        <begin position="22"/>
        <end position="89"/>
    </location>
</feature>
<dbReference type="GO" id="GO:0016779">
    <property type="term" value="F:nucleotidyltransferase activity"/>
    <property type="evidence" value="ECO:0007669"/>
    <property type="project" value="UniProtKB-ARBA"/>
</dbReference>
<dbReference type="EMBL" id="BSEC01000001">
    <property type="protein sequence ID" value="GLI92022.1"/>
    <property type="molecule type" value="Genomic_DNA"/>
</dbReference>
<dbReference type="InterPro" id="IPR025877">
    <property type="entry name" value="MobA-like_NTP_Trfase"/>
</dbReference>
<feature type="region of interest" description="Disordered" evidence="2">
    <location>
        <begin position="297"/>
        <end position="331"/>
    </location>
</feature>
<organism evidence="6 7">
    <name type="scientific">Methylocystis echinoides</name>
    <dbReference type="NCBI Taxonomy" id="29468"/>
    <lineage>
        <taxon>Bacteria</taxon>
        <taxon>Pseudomonadati</taxon>
        <taxon>Pseudomonadota</taxon>
        <taxon>Alphaproteobacteria</taxon>
        <taxon>Hyphomicrobiales</taxon>
        <taxon>Methylocystaceae</taxon>
        <taxon>Methylocystis</taxon>
    </lineage>
</organism>
<dbReference type="InterPro" id="IPR003777">
    <property type="entry name" value="XdhC_CoxI"/>
</dbReference>
<protein>
    <recommendedName>
        <fullName evidence="8">Xanthine dehydrogenase</fullName>
    </recommendedName>
</protein>
<dbReference type="CDD" id="cd04182">
    <property type="entry name" value="GT_2_like_f"/>
    <property type="match status" value="1"/>
</dbReference>
<dbReference type="PANTHER" id="PTHR30388:SF4">
    <property type="entry name" value="MOLYBDENUM COFACTOR INSERTION CHAPERONE PAOD"/>
    <property type="match status" value="1"/>
</dbReference>
<evidence type="ECO:0000256" key="2">
    <source>
        <dbReference type="SAM" id="MobiDB-lite"/>
    </source>
</evidence>
<evidence type="ECO:0000259" key="4">
    <source>
        <dbReference type="Pfam" id="PF12804"/>
    </source>
</evidence>
<proteinExistence type="predicted"/>
<evidence type="ECO:0000313" key="7">
    <source>
        <dbReference type="Proteomes" id="UP001144323"/>
    </source>
</evidence>
<comment type="caution">
    <text evidence="6">The sequence shown here is derived from an EMBL/GenBank/DDBJ whole genome shotgun (WGS) entry which is preliminary data.</text>
</comment>
<reference evidence="6" key="1">
    <citation type="journal article" date="2023" name="Int. J. Syst. Evol. Microbiol.">
        <title>Methylocystis iwaonis sp. nov., a type II methane-oxidizing bacterium from surface soil of a rice paddy field in Japan, and emended description of the genus Methylocystis (ex Whittenbury et al. 1970) Bowman et al. 1993.</title>
        <authorList>
            <person name="Kaise H."/>
            <person name="Sawadogo J.B."/>
            <person name="Alam M.S."/>
            <person name="Ueno C."/>
            <person name="Dianou D."/>
            <person name="Shinjo R."/>
            <person name="Asakawa S."/>
        </authorList>
    </citation>
    <scope>NUCLEOTIDE SEQUENCE</scope>
    <source>
        <strain evidence="6">LMG27198</strain>
    </source>
</reference>
<keyword evidence="1" id="KW-0460">Magnesium</keyword>
<dbReference type="Gene3D" id="3.90.550.10">
    <property type="entry name" value="Spore Coat Polysaccharide Biosynthesis Protein SpsA, Chain A"/>
    <property type="match status" value="1"/>
</dbReference>
<keyword evidence="7" id="KW-1185">Reference proteome</keyword>